<dbReference type="Pfam" id="PF00078">
    <property type="entry name" value="RVT_1"/>
    <property type="match status" value="1"/>
</dbReference>
<feature type="binding site" evidence="5">
    <location>
        <position position="94"/>
    </location>
    <ligand>
        <name>chlorophyll a</name>
        <dbReference type="ChEBI" id="CHEBI:58416"/>
        <label>1</label>
    </ligand>
</feature>
<sequence length="1810" mass="195915">MAGVLPPTQGPEKVFGTNARTGYAEAVMVHQQSLQHFLVAKTTRHFFGDSGGSSYASFDPATELGVQDPIGFWDPLGLSADKDQATFKRRRAVEIKHGRIAAAMYATMGYIVPEYFKFPGYLSPSLGLKFSDVPNGLAALSKIPVLGGAQIIAFCGLIETTGFFQASSTTDGRGPREGQFSMKDSTESAEPGNYGVGFPNFLGKVEDPEARKTKLAAELANGRLAMMAIIGMFFQDGLTGSAWGDWSLYTASPLRARESKVARNFFGGETTSYASFDPATELGVQDPIGFWDPLGRVVQGKAAQHVGNLWKLRIDLVGLSADKDQATFKRRRAVEIKHGRIAAAMYATMGYIVPEYFKFPGYLSPSLGLKFSDVPNGLAALSKIPVLGGAQIIAFCGLIETTGFFQASSTTDGRGPREGQFSMKDSTESAEPGNYGVGFPNFLGKVEDPEARKTKLAAELANGRLAMMDHEPGGRELPWWCSFHAGWLYAGVLGLAPSSSVLLPPFQADGSITVFGPTAKGMPIALWLDFKHYQALVGEVTKDQRQRAVPVKVGDVSFRGGAPSTGGCTRASSLGGHTASERVAGLSASAAAPSSLGGRSASKVASSLGGHTGDGRGVERSAVAPPSAGKAARGCAASCGRAASGGTKPAIPRESVGKEAKPGFVCQYCDFVYENPSRNAVSSARAHHLTRYHGGAGLPGAIRVDYGIFRSLSKAECDAERFACKCPLCRFGLPDGAVASKYAKEAAVARHRKQRHPDVSNAAYQKAACAQAHARLRALARRRVLVPTSGPCLCYQKEGVCQADSNARPFQRGPRCPAPICTCSIMMYGTLNVCKALATKVDEVASIFREQSLLVLPLQEIDLNSASVVSVTAAFKRHGLCFFAGPSNGQCHRVGLVASLACKPLVLRGISEPSRVVAALTELRCEASVRKVVFASLYGQVGDAPAACALAREVVLQSSALDDDFAGCGPLPLTSPGRVRRIDHGIASRLIAATEVVSFCGCTDHLGRAYGLNLSEPIGCVAPLRAADVSEHRWLQVWRPFAAGFFKALSEARAWGLLSTAAEEALVVSDGGDVSHVVPRHALWDPHRPRHRRHRRRASLVLSRCCWCAFDAFIVGAHTSPNASRCGFAPEGLSRLRPPGWDLPCAGGVPDTMLDLIKDLYTGKTVRVSAEGELTEEFELRTGLGQGCCLAPLLFNVYLAAVMEEWYHIADTHLTLPYRIDGILRRHMDEVSLNKYATWDHMKLSDLGYADDAAFLTDTYEKLVTTIEALQSLYKQWGLTMSVERTEALVSHGELPPPIQVEETDGFDKVNFKKNFEYLGADVSTRQGSVGVPTQVGRRTGKWLAFDFVNDLEKAGIPISGWMQIARKNNESEGREKVFQIARWYTPKNPKSGQEPPDRKKEKVRGAPHHNVKRTFVEYAKKQQEWFEKEETFHVGVLKAEQELGGRDKLISRLLNDLQAKYGTTWMDLKEEDVVVDMTEEWNDLLVNEVDVGLLSMLVHAARSQVISEQGTPPSQATGRRRLRCKQPVPSDPGNAELAGVANQRQRLGELGRTGAGTVTVEAKTSEPMRDHVEDEVRRQGEELRDLKAKLERSSKLTVFTARDAGEAKAALQVAVFLTGLFREHMQDILRTYQDAREQAQAGGGVVSASTGRVEPLKVLMCNGLIQHMVAYAEKVCPEALTRCQEIAGFFAGSDITAISNTQRPPTTDAPWVLVITFAGSACGRSMRALWDTDEIQRLVSKKNGMWPELGVKPRTWRPTTLYREVAEDCGVPVKGKGKGQGKGSLPTGVKSRSESPDAREGAGFQRGRS</sequence>
<comment type="caution">
    <text evidence="9">The sequence shown here is derived from an EMBL/GenBank/DDBJ whole genome shotgun (WGS) entry which is preliminary data.</text>
</comment>
<keyword evidence="5" id="KW-0157">Chromophore</keyword>
<dbReference type="InterPro" id="IPR022796">
    <property type="entry name" value="Chloroa_b-bind"/>
</dbReference>
<dbReference type="OrthoDB" id="425681at2759"/>
<proteinExistence type="predicted"/>
<evidence type="ECO:0000313" key="10">
    <source>
        <dbReference type="Proteomes" id="UP000186817"/>
    </source>
</evidence>
<dbReference type="InterPro" id="IPR043502">
    <property type="entry name" value="DNA/RNA_pol_sf"/>
</dbReference>
<evidence type="ECO:0000259" key="8">
    <source>
        <dbReference type="Pfam" id="PF00078"/>
    </source>
</evidence>
<dbReference type="GO" id="GO:0009507">
    <property type="term" value="C:chloroplast"/>
    <property type="evidence" value="ECO:0007669"/>
    <property type="project" value="UniProtKB-SubCell"/>
</dbReference>
<evidence type="ECO:0000313" key="9">
    <source>
        <dbReference type="EMBL" id="OLP79026.1"/>
    </source>
</evidence>
<feature type="compositionally biased region" description="Basic and acidic residues" evidence="7">
    <location>
        <begin position="1396"/>
        <end position="1405"/>
    </location>
</feature>
<feature type="region of interest" description="Disordered" evidence="7">
    <location>
        <begin position="409"/>
        <end position="429"/>
    </location>
</feature>
<dbReference type="EMBL" id="LSRX01001534">
    <property type="protein sequence ID" value="OLP79026.1"/>
    <property type="molecule type" value="Genomic_DNA"/>
</dbReference>
<gene>
    <name evidence="9" type="primary">FCPD</name>
    <name evidence="9" type="ORF">AK812_SmicGene40746</name>
</gene>
<feature type="region of interest" description="Disordered" evidence="7">
    <location>
        <begin position="1772"/>
        <end position="1810"/>
    </location>
</feature>
<dbReference type="InterPro" id="IPR001344">
    <property type="entry name" value="Chloro_AB-bd_pln"/>
</dbReference>
<dbReference type="GO" id="GO:0016168">
    <property type="term" value="F:chlorophyll binding"/>
    <property type="evidence" value="ECO:0007669"/>
    <property type="project" value="UniProtKB-KW"/>
</dbReference>
<feature type="binding site" description="axial binding residue" evidence="5">
    <location>
        <position position="99"/>
    </location>
    <ligand>
        <name>chlorophyll b</name>
        <dbReference type="ChEBI" id="CHEBI:61721"/>
        <label>1</label>
    </ligand>
    <ligandPart>
        <name>Mg</name>
        <dbReference type="ChEBI" id="CHEBI:25107"/>
    </ligandPart>
</feature>
<dbReference type="SUPFAM" id="SSF103511">
    <property type="entry name" value="Chlorophyll a-b binding protein"/>
    <property type="match status" value="2"/>
</dbReference>
<protein>
    <submittedName>
        <fullName evidence="9">Fucoxanthin-chlorophyll a-c binding protein D, chloroplastic</fullName>
    </submittedName>
</protein>
<reference evidence="9 10" key="1">
    <citation type="submission" date="2016-02" db="EMBL/GenBank/DDBJ databases">
        <title>Genome analysis of coral dinoflagellate symbionts highlights evolutionary adaptations to a symbiotic lifestyle.</title>
        <authorList>
            <person name="Aranda M."/>
            <person name="Li Y."/>
            <person name="Liew Y.J."/>
            <person name="Baumgarten S."/>
            <person name="Simakov O."/>
            <person name="Wilson M."/>
            <person name="Piel J."/>
            <person name="Ashoor H."/>
            <person name="Bougouffa S."/>
            <person name="Bajic V.B."/>
            <person name="Ryu T."/>
            <person name="Ravasi T."/>
            <person name="Bayer T."/>
            <person name="Micklem G."/>
            <person name="Kim H."/>
            <person name="Bhak J."/>
            <person name="Lajeunesse T.C."/>
            <person name="Voolstra C.R."/>
        </authorList>
    </citation>
    <scope>NUCLEOTIDE SEQUENCE [LARGE SCALE GENOMIC DNA]</scope>
    <source>
        <strain evidence="9 10">CCMP2467</strain>
    </source>
</reference>
<dbReference type="InterPro" id="IPR000477">
    <property type="entry name" value="RT_dom"/>
</dbReference>
<feature type="binding site" evidence="5">
    <location>
        <position position="223"/>
    </location>
    <ligand>
        <name>chlorophyll a</name>
        <dbReference type="ChEBI" id="CHEBI:58416"/>
        <label>1</label>
    </ligand>
</feature>
<feature type="binding site" evidence="5">
    <location>
        <position position="218"/>
    </location>
    <ligand>
        <name>chlorophyll a</name>
        <dbReference type="ChEBI" id="CHEBI:58416"/>
        <label>1</label>
    </ligand>
</feature>
<keyword evidence="6" id="KW-0175">Coiled coil</keyword>
<comment type="subcellular location">
    <subcellularLocation>
        <location evidence="1">Plastid</location>
        <location evidence="1">Chloroplast</location>
    </subcellularLocation>
</comment>
<keyword evidence="3" id="KW-0602">Photosynthesis</keyword>
<feature type="coiled-coil region" evidence="6">
    <location>
        <begin position="1570"/>
        <end position="1597"/>
    </location>
</feature>
<organism evidence="9 10">
    <name type="scientific">Symbiodinium microadriaticum</name>
    <name type="common">Dinoflagellate</name>
    <name type="synonym">Zooxanthella microadriatica</name>
    <dbReference type="NCBI Taxonomy" id="2951"/>
    <lineage>
        <taxon>Eukaryota</taxon>
        <taxon>Sar</taxon>
        <taxon>Alveolata</taxon>
        <taxon>Dinophyceae</taxon>
        <taxon>Suessiales</taxon>
        <taxon>Symbiodiniaceae</taxon>
        <taxon>Symbiodinium</taxon>
    </lineage>
</organism>
<dbReference type="PANTHER" id="PTHR21649">
    <property type="entry name" value="CHLOROPHYLL A/B BINDING PROTEIN"/>
    <property type="match status" value="1"/>
</dbReference>
<feature type="binding site" evidence="5">
    <location>
        <position position="97"/>
    </location>
    <ligand>
        <name>chlorophyll a</name>
        <dbReference type="ChEBI" id="CHEBI:58416"/>
        <label>1</label>
    </ligand>
</feature>
<dbReference type="Gene3D" id="1.10.3460.10">
    <property type="entry name" value="Chlorophyll a/b binding protein domain"/>
    <property type="match status" value="2"/>
</dbReference>
<dbReference type="Proteomes" id="UP000186817">
    <property type="component" value="Unassembled WGS sequence"/>
</dbReference>
<evidence type="ECO:0000256" key="1">
    <source>
        <dbReference type="ARBA" id="ARBA00004229"/>
    </source>
</evidence>
<name>A0A1Q9C7X7_SYMMI</name>
<feature type="domain" description="Reverse transcriptase" evidence="8">
    <location>
        <begin position="1152"/>
        <end position="1321"/>
    </location>
</feature>
<keyword evidence="2" id="KW-0150">Chloroplast</keyword>
<dbReference type="GO" id="GO:0016020">
    <property type="term" value="C:membrane"/>
    <property type="evidence" value="ECO:0007669"/>
    <property type="project" value="InterPro"/>
</dbReference>
<feature type="compositionally biased region" description="Low complexity" evidence="7">
    <location>
        <begin position="592"/>
        <end position="602"/>
    </location>
</feature>
<dbReference type="Pfam" id="PF00504">
    <property type="entry name" value="Chloroa_b-bind"/>
    <property type="match status" value="2"/>
</dbReference>
<feature type="region of interest" description="Disordered" evidence="7">
    <location>
        <begin position="168"/>
        <end position="187"/>
    </location>
</feature>
<evidence type="ECO:0000256" key="6">
    <source>
        <dbReference type="SAM" id="Coils"/>
    </source>
</evidence>
<evidence type="ECO:0000256" key="3">
    <source>
        <dbReference type="ARBA" id="ARBA00022531"/>
    </source>
</evidence>
<keyword evidence="5" id="KW-0148">Chlorophyll</keyword>
<keyword evidence="10" id="KW-1185">Reference proteome</keyword>
<dbReference type="SUPFAM" id="SSF56672">
    <property type="entry name" value="DNA/RNA polymerases"/>
    <property type="match status" value="1"/>
</dbReference>
<feature type="binding site" evidence="5">
    <location>
        <position position="221"/>
    </location>
    <ligand>
        <name>chlorophyll a</name>
        <dbReference type="ChEBI" id="CHEBI:58416"/>
        <label>1</label>
    </ligand>
</feature>
<evidence type="ECO:0000256" key="5">
    <source>
        <dbReference type="PIRSR" id="PIRSR601344-1"/>
    </source>
</evidence>
<evidence type="ECO:0000256" key="7">
    <source>
        <dbReference type="SAM" id="MobiDB-lite"/>
    </source>
</evidence>
<feature type="region of interest" description="Disordered" evidence="7">
    <location>
        <begin position="1385"/>
        <end position="1407"/>
    </location>
</feature>
<keyword evidence="4" id="KW-0934">Plastid</keyword>
<evidence type="ECO:0000256" key="4">
    <source>
        <dbReference type="ARBA" id="ARBA00022640"/>
    </source>
</evidence>
<accession>A0A1Q9C7X7</accession>
<feature type="binding site" evidence="5">
    <location>
        <position position="235"/>
    </location>
    <ligand>
        <name>chlorophyll a</name>
        <dbReference type="ChEBI" id="CHEBI:58416"/>
        <label>1</label>
    </ligand>
</feature>
<feature type="region of interest" description="Disordered" evidence="7">
    <location>
        <begin position="592"/>
        <end position="629"/>
    </location>
</feature>
<evidence type="ECO:0000256" key="2">
    <source>
        <dbReference type="ARBA" id="ARBA00022528"/>
    </source>
</evidence>
<dbReference type="GO" id="GO:0009765">
    <property type="term" value="P:photosynthesis, light harvesting"/>
    <property type="evidence" value="ECO:0007669"/>
    <property type="project" value="InterPro"/>
</dbReference>
<feature type="binding site" evidence="5">
    <location>
        <position position="73"/>
    </location>
    <ligand>
        <name>chlorophyll a</name>
        <dbReference type="ChEBI" id="CHEBI:58416"/>
        <label>1</label>
    </ligand>
</feature>
<feature type="binding site" evidence="5">
    <location>
        <position position="79"/>
    </location>
    <ligand>
        <name>chlorophyll a</name>
        <dbReference type="ChEBI" id="CHEBI:58416"/>
        <label>1</label>
    </ligand>
</feature>
<feature type="compositionally biased region" description="Basic and acidic residues" evidence="7">
    <location>
        <begin position="1792"/>
        <end position="1801"/>
    </location>
</feature>